<dbReference type="GO" id="GO:0005509">
    <property type="term" value="F:calcium ion binding"/>
    <property type="evidence" value="ECO:0007669"/>
    <property type="project" value="InterPro"/>
</dbReference>
<keyword evidence="2 8" id="KW-0964">Secreted</keyword>
<proteinExistence type="inferred from homology"/>
<dbReference type="CDD" id="cd00125">
    <property type="entry name" value="PLA2c"/>
    <property type="match status" value="1"/>
</dbReference>
<dbReference type="InterPro" id="IPR001211">
    <property type="entry name" value="PLA2"/>
</dbReference>
<dbReference type="OrthoDB" id="5841574at2759"/>
<dbReference type="EC" id="3.1.1.4" evidence="8"/>
<evidence type="ECO:0000313" key="11">
    <source>
        <dbReference type="Proteomes" id="UP000230750"/>
    </source>
</evidence>
<dbReference type="InterPro" id="IPR016090">
    <property type="entry name" value="PLA2-like_dom"/>
</dbReference>
<keyword evidence="3 6" id="KW-1015">Disulfide bond</keyword>
<dbReference type="Gene3D" id="1.20.90.10">
    <property type="entry name" value="Phospholipase A2 domain"/>
    <property type="match status" value="1"/>
</dbReference>
<feature type="disulfide bond" evidence="6">
    <location>
        <begin position="74"/>
        <end position="138"/>
    </location>
</feature>
<dbReference type="SUPFAM" id="SSF48619">
    <property type="entry name" value="Phospholipase A2, PLA2"/>
    <property type="match status" value="1"/>
</dbReference>
<dbReference type="SMART" id="SM00085">
    <property type="entry name" value="PA2c"/>
    <property type="match status" value="1"/>
</dbReference>
<keyword evidence="5 8" id="KW-0106">Calcium</keyword>
<keyword evidence="11" id="KW-1185">Reference proteome</keyword>
<gene>
    <name evidence="10" type="ORF">BSL78_22372</name>
</gene>
<evidence type="ECO:0000256" key="1">
    <source>
        <dbReference type="ARBA" id="ARBA00004613"/>
    </source>
</evidence>
<dbReference type="PRINTS" id="PR00389">
    <property type="entry name" value="PHPHLIPASEA2"/>
</dbReference>
<dbReference type="GO" id="GO:0016042">
    <property type="term" value="P:lipid catabolic process"/>
    <property type="evidence" value="ECO:0007669"/>
    <property type="project" value="InterPro"/>
</dbReference>
<feature type="binding site" evidence="5">
    <location>
        <position position="60"/>
    </location>
    <ligand>
        <name>Ca(2+)</name>
        <dbReference type="ChEBI" id="CHEBI:29108"/>
    </ligand>
</feature>
<comment type="cofactor">
    <cofactor evidence="5">
        <name>Ca(2+)</name>
        <dbReference type="ChEBI" id="CHEBI:29108"/>
    </cofactor>
    <text evidence="5">Binds 1 Ca(2+) ion per subunit.</text>
</comment>
<feature type="binding site" evidence="5">
    <location>
        <position position="62"/>
    </location>
    <ligand>
        <name>Ca(2+)</name>
        <dbReference type="ChEBI" id="CHEBI:29108"/>
    </ligand>
</feature>
<dbReference type="Proteomes" id="UP000230750">
    <property type="component" value="Unassembled WGS sequence"/>
</dbReference>
<sequence>MASIRWLVRAVLVFLSLVSLPQITASVSRRRRHVEQLGELIECQTGRRAIDYISYGCWCGIGGSADPLDDTDQCCRNHDLCYDALYDAGICDGMKMYTVHYTFNNSEICPRQSPLNCSPENDACALGLCTCDETVSNCFRRSKFNDEYDKYSRYFGCSTRQYLCSWFGC</sequence>
<evidence type="ECO:0000256" key="8">
    <source>
        <dbReference type="RuleBase" id="RU361236"/>
    </source>
</evidence>
<dbReference type="InterPro" id="IPR033113">
    <property type="entry name" value="PLA2_histidine"/>
</dbReference>
<reference evidence="10 11" key="1">
    <citation type="journal article" date="2017" name="PLoS Biol.">
        <title>The sea cucumber genome provides insights into morphological evolution and visceral regeneration.</title>
        <authorList>
            <person name="Zhang X."/>
            <person name="Sun L."/>
            <person name="Yuan J."/>
            <person name="Sun Y."/>
            <person name="Gao Y."/>
            <person name="Zhang L."/>
            <person name="Li S."/>
            <person name="Dai H."/>
            <person name="Hamel J.F."/>
            <person name="Liu C."/>
            <person name="Yu Y."/>
            <person name="Liu S."/>
            <person name="Lin W."/>
            <person name="Guo K."/>
            <person name="Jin S."/>
            <person name="Xu P."/>
            <person name="Storey K.B."/>
            <person name="Huan P."/>
            <person name="Zhang T."/>
            <person name="Zhou Y."/>
            <person name="Zhang J."/>
            <person name="Lin C."/>
            <person name="Li X."/>
            <person name="Xing L."/>
            <person name="Huo D."/>
            <person name="Sun M."/>
            <person name="Wang L."/>
            <person name="Mercier A."/>
            <person name="Li F."/>
            <person name="Yang H."/>
            <person name="Xiang J."/>
        </authorList>
    </citation>
    <scope>NUCLEOTIDE SEQUENCE [LARGE SCALE GENOMIC DNA]</scope>
    <source>
        <strain evidence="10">Shaxun</strain>
        <tissue evidence="10">Muscle</tissue>
    </source>
</reference>
<keyword evidence="5" id="KW-0479">Metal-binding</keyword>
<dbReference type="EMBL" id="MRZV01001085">
    <property type="protein sequence ID" value="PIK40774.1"/>
    <property type="molecule type" value="Genomic_DNA"/>
</dbReference>
<feature type="domain" description="Phospholipase A2-like central" evidence="9">
    <location>
        <begin position="33"/>
        <end position="158"/>
    </location>
</feature>
<dbReference type="GO" id="GO:0005576">
    <property type="term" value="C:extracellular region"/>
    <property type="evidence" value="ECO:0007669"/>
    <property type="project" value="UniProtKB-SubCell"/>
</dbReference>
<protein>
    <recommendedName>
        <fullName evidence="8">Phospholipase A2</fullName>
        <ecNumber evidence="8">3.1.1.4</ecNumber>
    </recommendedName>
</protein>
<evidence type="ECO:0000256" key="6">
    <source>
        <dbReference type="PIRSR" id="PIRSR601211-3"/>
    </source>
</evidence>
<feature type="active site" evidence="4">
    <location>
        <position position="132"/>
    </location>
</feature>
<feature type="signal peptide" evidence="8">
    <location>
        <begin position="1"/>
        <end position="25"/>
    </location>
</feature>
<comment type="catalytic activity">
    <reaction evidence="8">
        <text>a 1,2-diacyl-sn-glycero-3-phosphocholine + H2O = a 1-acyl-sn-glycero-3-phosphocholine + a fatty acid + H(+)</text>
        <dbReference type="Rhea" id="RHEA:15801"/>
        <dbReference type="ChEBI" id="CHEBI:15377"/>
        <dbReference type="ChEBI" id="CHEBI:15378"/>
        <dbReference type="ChEBI" id="CHEBI:28868"/>
        <dbReference type="ChEBI" id="CHEBI:57643"/>
        <dbReference type="ChEBI" id="CHEBI:58168"/>
        <dbReference type="EC" id="3.1.1.4"/>
    </reaction>
</comment>
<comment type="caution">
    <text evidence="10">The sequence shown here is derived from an EMBL/GenBank/DDBJ whole genome shotgun (WGS) entry which is preliminary data.</text>
</comment>
<dbReference type="AlphaFoldDB" id="A0A2G8JYH8"/>
<dbReference type="PANTHER" id="PTHR11716:SF51">
    <property type="entry name" value="PHOSPHOLIPASE A2"/>
    <property type="match status" value="1"/>
</dbReference>
<feature type="disulfide bond" evidence="6">
    <location>
        <begin position="81"/>
        <end position="131"/>
    </location>
</feature>
<dbReference type="Pfam" id="PF00068">
    <property type="entry name" value="Phospholip_A2_1"/>
    <property type="match status" value="1"/>
</dbReference>
<feature type="active site" evidence="4">
    <location>
        <position position="78"/>
    </location>
</feature>
<keyword evidence="8" id="KW-0443">Lipid metabolism</keyword>
<evidence type="ECO:0000256" key="7">
    <source>
        <dbReference type="RuleBase" id="RU003654"/>
    </source>
</evidence>
<evidence type="ECO:0000313" key="10">
    <source>
        <dbReference type="EMBL" id="PIK40774.1"/>
    </source>
</evidence>
<feature type="binding site" evidence="5">
    <location>
        <position position="79"/>
    </location>
    <ligand>
        <name>Ca(2+)</name>
        <dbReference type="ChEBI" id="CHEBI:29108"/>
    </ligand>
</feature>
<organism evidence="10 11">
    <name type="scientific">Stichopus japonicus</name>
    <name type="common">Sea cucumber</name>
    <dbReference type="NCBI Taxonomy" id="307972"/>
    <lineage>
        <taxon>Eukaryota</taxon>
        <taxon>Metazoa</taxon>
        <taxon>Echinodermata</taxon>
        <taxon>Eleutherozoa</taxon>
        <taxon>Echinozoa</taxon>
        <taxon>Holothuroidea</taxon>
        <taxon>Aspidochirotacea</taxon>
        <taxon>Aspidochirotida</taxon>
        <taxon>Stichopodidae</taxon>
        <taxon>Apostichopus</taxon>
    </lineage>
</organism>
<comment type="similarity">
    <text evidence="7">Belongs to the phospholipase A2 family.</text>
</comment>
<feature type="chain" id="PRO_5013421649" description="Phospholipase A2" evidence="8">
    <location>
        <begin position="26"/>
        <end position="169"/>
    </location>
</feature>
<comment type="subcellular location">
    <subcellularLocation>
        <location evidence="1 8">Secreted</location>
    </subcellularLocation>
</comment>
<feature type="disulfide bond" evidence="6">
    <location>
        <begin position="57"/>
        <end position="157"/>
    </location>
</feature>
<dbReference type="GO" id="GO:0006644">
    <property type="term" value="P:phospholipid metabolic process"/>
    <property type="evidence" value="ECO:0007669"/>
    <property type="project" value="InterPro"/>
</dbReference>
<feature type="disulfide bond" evidence="6">
    <location>
        <begin position="91"/>
        <end position="124"/>
    </location>
</feature>
<feature type="disulfide bond" evidence="6">
    <location>
        <begin position="117"/>
        <end position="129"/>
    </location>
</feature>
<accession>A0A2G8JYH8</accession>
<evidence type="ECO:0000256" key="2">
    <source>
        <dbReference type="ARBA" id="ARBA00022525"/>
    </source>
</evidence>
<dbReference type="GO" id="GO:0050482">
    <property type="term" value="P:arachidonate secretion"/>
    <property type="evidence" value="ECO:0007669"/>
    <property type="project" value="InterPro"/>
</dbReference>
<name>A0A2G8JYH8_STIJA</name>
<dbReference type="GO" id="GO:0005543">
    <property type="term" value="F:phospholipid binding"/>
    <property type="evidence" value="ECO:0007669"/>
    <property type="project" value="TreeGrafter"/>
</dbReference>
<keyword evidence="8" id="KW-0732">Signal</keyword>
<evidence type="ECO:0000256" key="3">
    <source>
        <dbReference type="ARBA" id="ARBA00023157"/>
    </source>
</evidence>
<dbReference type="GO" id="GO:0047498">
    <property type="term" value="F:calcium-dependent phospholipase A2 activity"/>
    <property type="evidence" value="ECO:0007669"/>
    <property type="project" value="TreeGrafter"/>
</dbReference>
<dbReference type="STRING" id="307972.A0A2G8JYH8"/>
<dbReference type="InterPro" id="IPR036444">
    <property type="entry name" value="PLipase_A2_dom_sf"/>
</dbReference>
<feature type="disulfide bond" evidence="6">
    <location>
        <begin position="59"/>
        <end position="75"/>
    </location>
</feature>
<evidence type="ECO:0000256" key="5">
    <source>
        <dbReference type="PIRSR" id="PIRSR601211-2"/>
    </source>
</evidence>
<evidence type="ECO:0000256" key="4">
    <source>
        <dbReference type="PIRSR" id="PIRSR601211-1"/>
    </source>
</evidence>
<dbReference type="PANTHER" id="PTHR11716">
    <property type="entry name" value="PHOSPHOLIPASE A2 FAMILY MEMBER"/>
    <property type="match status" value="1"/>
</dbReference>
<evidence type="ECO:0000259" key="9">
    <source>
        <dbReference type="SMART" id="SM00085"/>
    </source>
</evidence>
<keyword evidence="8" id="KW-0378">Hydrolase</keyword>
<dbReference type="PROSITE" id="PS00118">
    <property type="entry name" value="PA2_HIS"/>
    <property type="match status" value="1"/>
</dbReference>